<sequence>MRLRGLKHRLVALTHGNLPCDLGSFIVVEGGAITGRASPSRRRQTLEPLRSVLIAIVSPSHCVRAVMDRAVMDDHIDLSGDEEEGQCNRILRSFASKL</sequence>
<dbReference type="EMBL" id="CM042015">
    <property type="protein sequence ID" value="KAI3708905.1"/>
    <property type="molecule type" value="Genomic_DNA"/>
</dbReference>
<protein>
    <submittedName>
        <fullName evidence="1">Uncharacterized protein</fullName>
    </submittedName>
</protein>
<reference evidence="1 2" key="2">
    <citation type="journal article" date="2022" name="Mol. Ecol. Resour.">
        <title>The genomes of chicory, endive, great burdock and yacon provide insights into Asteraceae paleo-polyploidization history and plant inulin production.</title>
        <authorList>
            <person name="Fan W."/>
            <person name="Wang S."/>
            <person name="Wang H."/>
            <person name="Wang A."/>
            <person name="Jiang F."/>
            <person name="Liu H."/>
            <person name="Zhao H."/>
            <person name="Xu D."/>
            <person name="Zhang Y."/>
        </authorList>
    </citation>
    <scope>NUCLEOTIDE SEQUENCE [LARGE SCALE GENOMIC DNA]</scope>
    <source>
        <strain evidence="2">cv. Punajuju</strain>
        <tissue evidence="1">Leaves</tissue>
    </source>
</reference>
<evidence type="ECO:0000313" key="1">
    <source>
        <dbReference type="EMBL" id="KAI3708905.1"/>
    </source>
</evidence>
<dbReference type="Proteomes" id="UP001055811">
    <property type="component" value="Linkage Group LG07"/>
</dbReference>
<evidence type="ECO:0000313" key="2">
    <source>
        <dbReference type="Proteomes" id="UP001055811"/>
    </source>
</evidence>
<comment type="caution">
    <text evidence="1">The sequence shown here is derived from an EMBL/GenBank/DDBJ whole genome shotgun (WGS) entry which is preliminary data.</text>
</comment>
<organism evidence="1 2">
    <name type="scientific">Cichorium intybus</name>
    <name type="common">Chicory</name>
    <dbReference type="NCBI Taxonomy" id="13427"/>
    <lineage>
        <taxon>Eukaryota</taxon>
        <taxon>Viridiplantae</taxon>
        <taxon>Streptophyta</taxon>
        <taxon>Embryophyta</taxon>
        <taxon>Tracheophyta</taxon>
        <taxon>Spermatophyta</taxon>
        <taxon>Magnoliopsida</taxon>
        <taxon>eudicotyledons</taxon>
        <taxon>Gunneridae</taxon>
        <taxon>Pentapetalae</taxon>
        <taxon>asterids</taxon>
        <taxon>campanulids</taxon>
        <taxon>Asterales</taxon>
        <taxon>Asteraceae</taxon>
        <taxon>Cichorioideae</taxon>
        <taxon>Cichorieae</taxon>
        <taxon>Cichoriinae</taxon>
        <taxon>Cichorium</taxon>
    </lineage>
</organism>
<gene>
    <name evidence="1" type="ORF">L2E82_38464</name>
</gene>
<reference evidence="2" key="1">
    <citation type="journal article" date="2022" name="Mol. Ecol. Resour.">
        <title>The genomes of chicory, endive, great burdock and yacon provide insights into Asteraceae palaeo-polyploidization history and plant inulin production.</title>
        <authorList>
            <person name="Fan W."/>
            <person name="Wang S."/>
            <person name="Wang H."/>
            <person name="Wang A."/>
            <person name="Jiang F."/>
            <person name="Liu H."/>
            <person name="Zhao H."/>
            <person name="Xu D."/>
            <person name="Zhang Y."/>
        </authorList>
    </citation>
    <scope>NUCLEOTIDE SEQUENCE [LARGE SCALE GENOMIC DNA]</scope>
    <source>
        <strain evidence="2">cv. Punajuju</strain>
    </source>
</reference>
<keyword evidence="2" id="KW-1185">Reference proteome</keyword>
<name>A0ACB9AG26_CICIN</name>
<proteinExistence type="predicted"/>
<accession>A0ACB9AG26</accession>